<name>A0AAV7N3L1_PLEWA</name>
<proteinExistence type="predicted"/>
<dbReference type="AlphaFoldDB" id="A0AAV7N3L1"/>
<evidence type="ECO:0000313" key="1">
    <source>
        <dbReference type="EMBL" id="KAJ1109112.1"/>
    </source>
</evidence>
<accession>A0AAV7N3L1</accession>
<dbReference type="Proteomes" id="UP001066276">
    <property type="component" value="Chromosome 9"/>
</dbReference>
<reference evidence="1" key="1">
    <citation type="journal article" date="2022" name="bioRxiv">
        <title>Sequencing and chromosome-scale assembly of the giantPleurodeles waltlgenome.</title>
        <authorList>
            <person name="Brown T."/>
            <person name="Elewa A."/>
            <person name="Iarovenko S."/>
            <person name="Subramanian E."/>
            <person name="Araus A.J."/>
            <person name="Petzold A."/>
            <person name="Susuki M."/>
            <person name="Suzuki K.-i.T."/>
            <person name="Hayashi T."/>
            <person name="Toyoda A."/>
            <person name="Oliveira C."/>
            <person name="Osipova E."/>
            <person name="Leigh N.D."/>
            <person name="Simon A."/>
            <person name="Yun M.H."/>
        </authorList>
    </citation>
    <scope>NUCLEOTIDE SEQUENCE</scope>
    <source>
        <strain evidence="1">20211129_DDA</strain>
        <tissue evidence="1">Liver</tissue>
    </source>
</reference>
<sequence>MVPLSCRTSIAARGEITIRLEDEASLAAQLQDGSPQCSKLPRVTTEAAEVVKRQQLDRLCMNGVPDPRRLPQGLRGGACAEVRSQMLRGGDSRRLGYSP</sequence>
<keyword evidence="2" id="KW-1185">Reference proteome</keyword>
<organism evidence="1 2">
    <name type="scientific">Pleurodeles waltl</name>
    <name type="common">Iberian ribbed newt</name>
    <dbReference type="NCBI Taxonomy" id="8319"/>
    <lineage>
        <taxon>Eukaryota</taxon>
        <taxon>Metazoa</taxon>
        <taxon>Chordata</taxon>
        <taxon>Craniata</taxon>
        <taxon>Vertebrata</taxon>
        <taxon>Euteleostomi</taxon>
        <taxon>Amphibia</taxon>
        <taxon>Batrachia</taxon>
        <taxon>Caudata</taxon>
        <taxon>Salamandroidea</taxon>
        <taxon>Salamandridae</taxon>
        <taxon>Pleurodelinae</taxon>
        <taxon>Pleurodeles</taxon>
    </lineage>
</organism>
<gene>
    <name evidence="1" type="ORF">NDU88_006477</name>
</gene>
<comment type="caution">
    <text evidence="1">The sequence shown here is derived from an EMBL/GenBank/DDBJ whole genome shotgun (WGS) entry which is preliminary data.</text>
</comment>
<dbReference type="EMBL" id="JANPWB010000013">
    <property type="protein sequence ID" value="KAJ1109112.1"/>
    <property type="molecule type" value="Genomic_DNA"/>
</dbReference>
<protein>
    <submittedName>
        <fullName evidence="1">Uncharacterized protein</fullName>
    </submittedName>
</protein>
<evidence type="ECO:0000313" key="2">
    <source>
        <dbReference type="Proteomes" id="UP001066276"/>
    </source>
</evidence>